<dbReference type="KEGG" id="gba:J421_2854"/>
<dbReference type="InParanoid" id="W0RHY7"/>
<dbReference type="STRING" id="861299.J421_2854"/>
<evidence type="ECO:0000313" key="2">
    <source>
        <dbReference type="Proteomes" id="UP000019151"/>
    </source>
</evidence>
<reference evidence="1 2" key="1">
    <citation type="journal article" date="2014" name="Genome Announc.">
        <title>Genome Sequence and Methylome of Soil Bacterium Gemmatirosa kalamazoonensis KBS708T, a Member of the Rarely Cultivated Gemmatimonadetes Phylum.</title>
        <authorList>
            <person name="Debruyn J.M."/>
            <person name="Radosevich M."/>
            <person name="Wommack K.E."/>
            <person name="Polson S.W."/>
            <person name="Hauser L.J."/>
            <person name="Fawaz M.N."/>
            <person name="Korlach J."/>
            <person name="Tsai Y.C."/>
        </authorList>
    </citation>
    <scope>NUCLEOTIDE SEQUENCE [LARGE SCALE GENOMIC DNA]</scope>
    <source>
        <strain evidence="1 2">KBS708</strain>
    </source>
</reference>
<accession>W0RHY7</accession>
<dbReference type="EMBL" id="CP007128">
    <property type="protein sequence ID" value="AHG90391.1"/>
    <property type="molecule type" value="Genomic_DNA"/>
</dbReference>
<gene>
    <name evidence="1" type="ORF">J421_2854</name>
</gene>
<keyword evidence="2" id="KW-1185">Reference proteome</keyword>
<dbReference type="Proteomes" id="UP000019151">
    <property type="component" value="Chromosome"/>
</dbReference>
<protein>
    <submittedName>
        <fullName evidence="1">Uncharacterized protein</fullName>
    </submittedName>
</protein>
<sequence length="74" mass="7689">MSPSTSHAVAPRRLHALVAAIAARRTAPSPVGTVLRGRELCSAHFISGPGWMSRVTAVLASDRAAATAARRRSA</sequence>
<dbReference type="RefSeq" id="WP_025411860.1">
    <property type="nucleotide sequence ID" value="NZ_CP007128.1"/>
</dbReference>
<evidence type="ECO:0000313" key="1">
    <source>
        <dbReference type="EMBL" id="AHG90391.1"/>
    </source>
</evidence>
<dbReference type="AlphaFoldDB" id="W0RHY7"/>
<proteinExistence type="predicted"/>
<organism evidence="1 2">
    <name type="scientific">Gemmatirosa kalamazoonensis</name>
    <dbReference type="NCBI Taxonomy" id="861299"/>
    <lineage>
        <taxon>Bacteria</taxon>
        <taxon>Pseudomonadati</taxon>
        <taxon>Gemmatimonadota</taxon>
        <taxon>Gemmatimonadia</taxon>
        <taxon>Gemmatimonadales</taxon>
        <taxon>Gemmatimonadaceae</taxon>
        <taxon>Gemmatirosa</taxon>
    </lineage>
</organism>
<dbReference type="HOGENOM" id="CLU_2682525_0_0_0"/>
<name>W0RHY7_9BACT</name>